<keyword evidence="5" id="KW-0489">Methyltransferase</keyword>
<keyword evidence="6" id="KW-1185">Reference proteome</keyword>
<keyword evidence="1" id="KW-0862">Zinc</keyword>
<feature type="binding site" evidence="2">
    <location>
        <position position="70"/>
    </location>
    <ligand>
        <name>S-adenosyl-L-methionine</name>
        <dbReference type="ChEBI" id="CHEBI:59789"/>
    </ligand>
</feature>
<gene>
    <name evidence="5" type="ORF">SAMN05192585_1627</name>
</gene>
<feature type="binding site" evidence="1">
    <location>
        <position position="6"/>
    </location>
    <ligand>
        <name>Zn(2+)</name>
        <dbReference type="ChEBI" id="CHEBI:29105"/>
    </ligand>
</feature>
<organism evidence="5 6">
    <name type="scientific">Acetanaerobacterium elongatum</name>
    <dbReference type="NCBI Taxonomy" id="258515"/>
    <lineage>
        <taxon>Bacteria</taxon>
        <taxon>Bacillati</taxon>
        <taxon>Bacillota</taxon>
        <taxon>Clostridia</taxon>
        <taxon>Eubacteriales</taxon>
        <taxon>Oscillospiraceae</taxon>
        <taxon>Acetanaerobacterium</taxon>
    </lineage>
</organism>
<accession>A0A1H0H6L8</accession>
<dbReference type="PIRSF" id="PIRSF018249">
    <property type="entry name" value="MyrA_prd"/>
    <property type="match status" value="1"/>
</dbReference>
<keyword evidence="1" id="KW-0479">Metal-binding</keyword>
<reference evidence="5 6" key="1">
    <citation type="submission" date="2016-10" db="EMBL/GenBank/DDBJ databases">
        <authorList>
            <person name="de Groot N.N."/>
        </authorList>
    </citation>
    <scope>NUCLEOTIDE SEQUENCE [LARGE SCALE GENOMIC DNA]</scope>
    <source>
        <strain evidence="5 6">CGMCC 1.5012</strain>
    </source>
</reference>
<dbReference type="SUPFAM" id="SSF53335">
    <property type="entry name" value="S-adenosyl-L-methionine-dependent methyltransferases"/>
    <property type="match status" value="1"/>
</dbReference>
<dbReference type="STRING" id="258515.SAMN05192585_1627"/>
<feature type="binding site" evidence="1">
    <location>
        <position position="9"/>
    </location>
    <ligand>
        <name>Zn(2+)</name>
        <dbReference type="ChEBI" id="CHEBI:29105"/>
    </ligand>
</feature>
<evidence type="ECO:0000256" key="1">
    <source>
        <dbReference type="PIRSR" id="PIRSR018249-1"/>
    </source>
</evidence>
<dbReference type="InterPro" id="IPR041698">
    <property type="entry name" value="Methyltransf_25"/>
</dbReference>
<evidence type="ECO:0000256" key="2">
    <source>
        <dbReference type="PIRSR" id="PIRSR018249-2"/>
    </source>
</evidence>
<keyword evidence="2" id="KW-0949">S-adenosyl-L-methionine</keyword>
<dbReference type="GO" id="GO:0046872">
    <property type="term" value="F:metal ion binding"/>
    <property type="evidence" value="ECO:0007669"/>
    <property type="project" value="UniProtKB-KW"/>
</dbReference>
<evidence type="ECO:0000313" key="6">
    <source>
        <dbReference type="Proteomes" id="UP000199182"/>
    </source>
</evidence>
<dbReference type="GO" id="GO:0032259">
    <property type="term" value="P:methylation"/>
    <property type="evidence" value="ECO:0007669"/>
    <property type="project" value="UniProtKB-KW"/>
</dbReference>
<feature type="domain" description="Methyltransferase" evidence="3">
    <location>
        <begin position="91"/>
        <end position="175"/>
    </location>
</feature>
<dbReference type="CDD" id="cd02440">
    <property type="entry name" value="AdoMet_MTases"/>
    <property type="match status" value="1"/>
</dbReference>
<dbReference type="RefSeq" id="WP_092643763.1">
    <property type="nucleotide sequence ID" value="NZ_FNID01000062.1"/>
</dbReference>
<dbReference type="Pfam" id="PF13649">
    <property type="entry name" value="Methyltransf_25"/>
    <property type="match status" value="1"/>
</dbReference>
<feature type="binding site" evidence="2">
    <location>
        <position position="189"/>
    </location>
    <ligand>
        <name>S-adenosyl-L-methionine</name>
        <dbReference type="ChEBI" id="CHEBI:59789"/>
    </ligand>
</feature>
<keyword evidence="5" id="KW-0808">Transferase</keyword>
<dbReference type="InterPro" id="IPR016718">
    <property type="entry name" value="rRNA_m1G-MeTrfase_A_prd"/>
</dbReference>
<feature type="binding site" evidence="1">
    <location>
        <position position="24"/>
    </location>
    <ligand>
        <name>Zn(2+)</name>
        <dbReference type="ChEBI" id="CHEBI:29105"/>
    </ligand>
</feature>
<dbReference type="InterPro" id="IPR029063">
    <property type="entry name" value="SAM-dependent_MTases_sf"/>
</dbReference>
<protein>
    <submittedName>
        <fullName evidence="5">23S rRNA (Guanine745-N1)-methyltransferase</fullName>
    </submittedName>
</protein>
<evidence type="ECO:0000259" key="3">
    <source>
        <dbReference type="Pfam" id="PF13649"/>
    </source>
</evidence>
<dbReference type="OrthoDB" id="5522265at2"/>
<dbReference type="InterPro" id="IPR048647">
    <property type="entry name" value="RlmA_N"/>
</dbReference>
<feature type="domain" description="23S rRNA (guanine(745)-N(1))-methyltransferase N-terminal" evidence="4">
    <location>
        <begin position="4"/>
        <end position="45"/>
    </location>
</feature>
<dbReference type="Gene3D" id="3.40.50.150">
    <property type="entry name" value="Vaccinia Virus protein VP39"/>
    <property type="match status" value="1"/>
</dbReference>
<dbReference type="Pfam" id="PF21302">
    <property type="entry name" value="Zn_ribbon_RlmA"/>
    <property type="match status" value="1"/>
</dbReference>
<feature type="binding site" evidence="1">
    <location>
        <position position="28"/>
    </location>
    <ligand>
        <name>Zn(2+)</name>
        <dbReference type="ChEBI" id="CHEBI:29105"/>
    </ligand>
</feature>
<evidence type="ECO:0000313" key="5">
    <source>
        <dbReference type="EMBL" id="SDO14778.1"/>
    </source>
</evidence>
<dbReference type="EMBL" id="FNID01000062">
    <property type="protein sequence ID" value="SDO14778.1"/>
    <property type="molecule type" value="Genomic_DNA"/>
</dbReference>
<dbReference type="AlphaFoldDB" id="A0A1H0H6L8"/>
<sequence>MSNFICPVCGRQLNNAADGKCLVCEKNHSFDIAKSGYVNLLMSQQIKAKRHGDDRLMVNSRRDFLGKGYYNPLLERLLPTVARYARNGCKILDAGCGECWYTANIYEHLERNHIKPQLFGVDISKDALAAGAKRNRDIELAVASVFRIPVGDGACDILLSVFAPLCREEFVRILKAGGILIRVIPLEKHLLSLKTAVYDRVYENKPEGLELEGFELLETQEVKSSIHIDNNEDIRRVFTMTPYYYKTSAKDQQKLASLPQLDTEIEFGIFTYRKR</sequence>
<dbReference type="GO" id="GO:0008168">
    <property type="term" value="F:methyltransferase activity"/>
    <property type="evidence" value="ECO:0007669"/>
    <property type="project" value="UniProtKB-KW"/>
</dbReference>
<proteinExistence type="predicted"/>
<evidence type="ECO:0000259" key="4">
    <source>
        <dbReference type="Pfam" id="PF21302"/>
    </source>
</evidence>
<dbReference type="Proteomes" id="UP000199182">
    <property type="component" value="Unassembled WGS sequence"/>
</dbReference>
<name>A0A1H0H6L8_9FIRM</name>